<organism evidence="1 2">
    <name type="scientific">Tetradesmus obliquus</name>
    <name type="common">Green alga</name>
    <name type="synonym">Acutodesmus obliquus</name>
    <dbReference type="NCBI Taxonomy" id="3088"/>
    <lineage>
        <taxon>Eukaryota</taxon>
        <taxon>Viridiplantae</taxon>
        <taxon>Chlorophyta</taxon>
        <taxon>core chlorophytes</taxon>
        <taxon>Chlorophyceae</taxon>
        <taxon>CS clade</taxon>
        <taxon>Sphaeropleales</taxon>
        <taxon>Scenedesmaceae</taxon>
        <taxon>Tetradesmus</taxon>
    </lineage>
</organism>
<dbReference type="Proteomes" id="UP001244341">
    <property type="component" value="Chromosome 4b"/>
</dbReference>
<name>A0ABY8TWK8_TETOB</name>
<gene>
    <name evidence="1" type="ORF">OEZ85_007088</name>
</gene>
<dbReference type="EMBL" id="CP126211">
    <property type="protein sequence ID" value="WIA13515.1"/>
    <property type="molecule type" value="Genomic_DNA"/>
</dbReference>
<protein>
    <submittedName>
        <fullName evidence="1">Uncharacterized protein</fullName>
    </submittedName>
</protein>
<evidence type="ECO:0000313" key="1">
    <source>
        <dbReference type="EMBL" id="WIA13515.1"/>
    </source>
</evidence>
<sequence length="222" mass="22973">MIVRKETKLADLISSSGLIGVSCQEAEESLRQELHRRTGTILGLQAKLDGQDAALAEAAQQQATLQGQLQELQSQLSCAPSICTSQAGDEQLSAGSSYVQQPRSNEQLAAARAAGAAAAAAATSARLQDALAAAKCTEHGPAGAARDAANAKEEYARNLVRLEVSLAAAESSAATCWQAYDVTFSEVAKRVAGLLHSQCEGLALPFHRPSAGACRHTSEGGS</sequence>
<reference evidence="1 2" key="1">
    <citation type="submission" date="2023-05" db="EMBL/GenBank/DDBJ databases">
        <title>A 100% complete, gapless, phased diploid assembly of the Scenedesmus obliquus UTEX 3031 genome.</title>
        <authorList>
            <person name="Biondi T.C."/>
            <person name="Hanschen E.R."/>
            <person name="Kwon T."/>
            <person name="Eng W."/>
            <person name="Kruse C.P.S."/>
            <person name="Koehler S.I."/>
            <person name="Kunde Y."/>
            <person name="Gleasner C.D."/>
            <person name="You Mak K.T."/>
            <person name="Polle J."/>
            <person name="Hovde B.T."/>
            <person name="Starkenburg S.R."/>
        </authorList>
    </citation>
    <scope>NUCLEOTIDE SEQUENCE [LARGE SCALE GENOMIC DNA]</scope>
    <source>
        <strain evidence="1 2">DOE0152z</strain>
    </source>
</reference>
<accession>A0ABY8TWK8</accession>
<dbReference type="PROSITE" id="PS51257">
    <property type="entry name" value="PROKAR_LIPOPROTEIN"/>
    <property type="match status" value="1"/>
</dbReference>
<evidence type="ECO:0000313" key="2">
    <source>
        <dbReference type="Proteomes" id="UP001244341"/>
    </source>
</evidence>
<keyword evidence="2" id="KW-1185">Reference proteome</keyword>
<proteinExistence type="predicted"/>